<proteinExistence type="predicted"/>
<evidence type="ECO:0000313" key="2">
    <source>
        <dbReference type="EMBL" id="MFC6791834.1"/>
    </source>
</evidence>
<comment type="caution">
    <text evidence="2">The sequence shown here is derived from an EMBL/GenBank/DDBJ whole genome shotgun (WGS) entry which is preliminary data.</text>
</comment>
<name>A0ABW2BQ16_9HYPH</name>
<dbReference type="RefSeq" id="WP_378973071.1">
    <property type="nucleotide sequence ID" value="NZ_JBHSWN010000001.1"/>
</dbReference>
<evidence type="ECO:0000313" key="3">
    <source>
        <dbReference type="Proteomes" id="UP001596292"/>
    </source>
</evidence>
<organism evidence="2 3">
    <name type="scientific">Methylobacterium komagatae</name>
    <dbReference type="NCBI Taxonomy" id="374425"/>
    <lineage>
        <taxon>Bacteria</taxon>
        <taxon>Pseudomonadati</taxon>
        <taxon>Pseudomonadota</taxon>
        <taxon>Alphaproteobacteria</taxon>
        <taxon>Hyphomicrobiales</taxon>
        <taxon>Methylobacteriaceae</taxon>
        <taxon>Methylobacterium</taxon>
    </lineage>
</organism>
<reference evidence="3" key="1">
    <citation type="journal article" date="2019" name="Int. J. Syst. Evol. Microbiol.">
        <title>The Global Catalogue of Microorganisms (GCM) 10K type strain sequencing project: providing services to taxonomists for standard genome sequencing and annotation.</title>
        <authorList>
            <consortium name="The Broad Institute Genomics Platform"/>
            <consortium name="The Broad Institute Genome Sequencing Center for Infectious Disease"/>
            <person name="Wu L."/>
            <person name="Ma J."/>
        </authorList>
    </citation>
    <scope>NUCLEOTIDE SEQUENCE [LARGE SCALE GENOMIC DNA]</scope>
    <source>
        <strain evidence="3">CCUG 48316</strain>
    </source>
</reference>
<feature type="compositionally biased region" description="Polar residues" evidence="1">
    <location>
        <begin position="121"/>
        <end position="131"/>
    </location>
</feature>
<keyword evidence="3" id="KW-1185">Reference proteome</keyword>
<protein>
    <submittedName>
        <fullName evidence="2">Uncharacterized protein</fullName>
    </submittedName>
</protein>
<feature type="compositionally biased region" description="Pro residues" evidence="1">
    <location>
        <begin position="108"/>
        <end position="118"/>
    </location>
</feature>
<sequence length="150" mass="16981">MDNDGYPIWSTFKNIDPSDPRIDRDEYDFVISLHFESPRLFDIPSYSALWNPLEFYFMFGYEKSIMKLVSHNYALSCDSDLADNHALNLFQGLGRPVTDLPKLFHSPPNPTFLPPSPKRPNFSTSASTGNGSVDLRAGITIFSRPSTKKT</sequence>
<accession>A0ABW2BQ16</accession>
<evidence type="ECO:0000256" key="1">
    <source>
        <dbReference type="SAM" id="MobiDB-lite"/>
    </source>
</evidence>
<gene>
    <name evidence="2" type="ORF">ACFQE0_20880</name>
</gene>
<feature type="region of interest" description="Disordered" evidence="1">
    <location>
        <begin position="108"/>
        <end position="132"/>
    </location>
</feature>
<dbReference type="EMBL" id="JBHSWN010000001">
    <property type="protein sequence ID" value="MFC6791834.1"/>
    <property type="molecule type" value="Genomic_DNA"/>
</dbReference>
<dbReference type="Proteomes" id="UP001596292">
    <property type="component" value="Unassembled WGS sequence"/>
</dbReference>